<dbReference type="InterPro" id="IPR014745">
    <property type="entry name" value="MHC_II_a/b_N"/>
</dbReference>
<keyword evidence="4" id="KW-1185">Reference proteome</keyword>
<dbReference type="SMART" id="SM00921">
    <property type="entry name" value="MHC_II_beta"/>
    <property type="match status" value="1"/>
</dbReference>
<feature type="domain" description="MHC class II beta chain N-terminal" evidence="2">
    <location>
        <begin position="31"/>
        <end position="106"/>
    </location>
</feature>
<accession>A0A3Q2QY58</accession>
<reference evidence="3" key="1">
    <citation type="submission" date="2025-08" db="UniProtKB">
        <authorList>
            <consortium name="Ensembl"/>
        </authorList>
    </citation>
    <scope>IDENTIFICATION</scope>
</reference>
<proteinExistence type="predicted"/>
<dbReference type="GO" id="GO:0019882">
    <property type="term" value="P:antigen processing and presentation"/>
    <property type="evidence" value="ECO:0007669"/>
    <property type="project" value="InterPro"/>
</dbReference>
<keyword evidence="1" id="KW-0325">Glycoprotein</keyword>
<organism evidence="3 4">
    <name type="scientific">Fundulus heteroclitus</name>
    <name type="common">Killifish</name>
    <name type="synonym">Mummichog</name>
    <dbReference type="NCBI Taxonomy" id="8078"/>
    <lineage>
        <taxon>Eukaryota</taxon>
        <taxon>Metazoa</taxon>
        <taxon>Chordata</taxon>
        <taxon>Craniata</taxon>
        <taxon>Vertebrata</taxon>
        <taxon>Euteleostomi</taxon>
        <taxon>Actinopterygii</taxon>
        <taxon>Neopterygii</taxon>
        <taxon>Teleostei</taxon>
        <taxon>Neoteleostei</taxon>
        <taxon>Acanthomorphata</taxon>
        <taxon>Ovalentaria</taxon>
        <taxon>Atherinomorphae</taxon>
        <taxon>Cyprinodontiformes</taxon>
        <taxon>Fundulidae</taxon>
        <taxon>Fundulus</taxon>
    </lineage>
</organism>
<dbReference type="GO" id="GO:0006955">
    <property type="term" value="P:immune response"/>
    <property type="evidence" value="ECO:0007669"/>
    <property type="project" value="InterPro"/>
</dbReference>
<sequence>MVSASDVPGCGGVADLSSVLVPGAFMEYTVARCVFNSSELKDIEFILSLYYNKLEYARFSSSVGKYVGYTEFGVKNAERWNSDPSEITTRKNEKERYCLNNVGNDYYKALTKSGECLCLISS</sequence>
<protein>
    <recommendedName>
        <fullName evidence="2">MHC class II beta chain N-terminal domain-containing protein</fullName>
    </recommendedName>
</protein>
<dbReference type="STRING" id="8078.ENSFHEP00000033113"/>
<dbReference type="InterPro" id="IPR000353">
    <property type="entry name" value="MHC_II_b_N"/>
</dbReference>
<dbReference type="InterPro" id="IPR011162">
    <property type="entry name" value="MHC_I/II-like_Ag-recog"/>
</dbReference>
<dbReference type="GeneTree" id="ENSGT00940000177460"/>
<dbReference type="GO" id="GO:0042613">
    <property type="term" value="C:MHC class II protein complex"/>
    <property type="evidence" value="ECO:0007669"/>
    <property type="project" value="InterPro"/>
</dbReference>
<evidence type="ECO:0000259" key="2">
    <source>
        <dbReference type="SMART" id="SM00921"/>
    </source>
</evidence>
<evidence type="ECO:0000256" key="1">
    <source>
        <dbReference type="ARBA" id="ARBA00023180"/>
    </source>
</evidence>
<dbReference type="SUPFAM" id="SSF54452">
    <property type="entry name" value="MHC antigen-recognition domain"/>
    <property type="match status" value="1"/>
</dbReference>
<evidence type="ECO:0000313" key="4">
    <source>
        <dbReference type="Proteomes" id="UP000265000"/>
    </source>
</evidence>
<dbReference type="Proteomes" id="UP000265000">
    <property type="component" value="Unplaced"/>
</dbReference>
<evidence type="ECO:0000313" key="3">
    <source>
        <dbReference type="Ensembl" id="ENSFHEP00000033113.1"/>
    </source>
</evidence>
<reference evidence="3" key="2">
    <citation type="submission" date="2025-09" db="UniProtKB">
        <authorList>
            <consortium name="Ensembl"/>
        </authorList>
    </citation>
    <scope>IDENTIFICATION</scope>
</reference>
<dbReference type="Pfam" id="PF00969">
    <property type="entry name" value="MHC_II_beta"/>
    <property type="match status" value="1"/>
</dbReference>
<dbReference type="Ensembl" id="ENSFHET00000027111.1">
    <property type="protein sequence ID" value="ENSFHEP00000033113.1"/>
    <property type="gene ID" value="ENSFHEG00000020031.1"/>
</dbReference>
<name>A0A3Q2QY58_FUNHE</name>
<dbReference type="AlphaFoldDB" id="A0A3Q2QY58"/>
<dbReference type="Gene3D" id="3.10.320.10">
    <property type="entry name" value="Class II Histocompatibility Antigen, M Beta Chain, Chain B, domain 1"/>
    <property type="match status" value="1"/>
</dbReference>